<name>A0A0K2JHX1_SPIKU</name>
<dbReference type="STRING" id="273035.SKUN_00929"/>
<dbReference type="Proteomes" id="UP000062963">
    <property type="component" value="Chromosome"/>
</dbReference>
<organism evidence="1 2">
    <name type="scientific">Spiroplasma kunkelii CR2-3x</name>
    <dbReference type="NCBI Taxonomy" id="273035"/>
    <lineage>
        <taxon>Bacteria</taxon>
        <taxon>Bacillati</taxon>
        <taxon>Mycoplasmatota</taxon>
        <taxon>Mollicutes</taxon>
        <taxon>Entomoplasmatales</taxon>
        <taxon>Spiroplasmataceae</taxon>
        <taxon>Spiroplasma</taxon>
    </lineage>
</organism>
<keyword evidence="2" id="KW-1185">Reference proteome</keyword>
<accession>A0A0K2JHX1</accession>
<dbReference type="AlphaFoldDB" id="A0A0K2JHX1"/>
<sequence>MKDYTHVKYDERRFFKYLLSSNSCKKKNGTLNLSEIARQIGRDINTVKREIKRFKNIENYTAVEAHKDYKKSVKRNYLSLFFKVLS</sequence>
<dbReference type="PATRIC" id="fig|273035.7.peg.1137"/>
<dbReference type="KEGG" id="skn:SKUN_00929"/>
<evidence type="ECO:0000313" key="1">
    <source>
        <dbReference type="EMBL" id="ALA97816.1"/>
    </source>
</evidence>
<evidence type="ECO:0000313" key="2">
    <source>
        <dbReference type="Proteomes" id="UP000062963"/>
    </source>
</evidence>
<protein>
    <submittedName>
        <fullName evidence="1">Spiroplasmavirus-related protein</fullName>
    </submittedName>
</protein>
<reference evidence="1 2" key="1">
    <citation type="journal article" date="2015" name="Genome Announc.">
        <title>Complete Genome Sequence of Spiroplasma kunkelii Strain CR2-3x, Causal Agent of Corn Stunt Disease in Zea mays L.</title>
        <authorList>
            <person name="Davis R.E."/>
            <person name="Shao J."/>
            <person name="Dally E.L."/>
            <person name="Zhao Y."/>
            <person name="Gasparich G.E."/>
            <person name="Gaynor B.J."/>
            <person name="Athey J.C."/>
            <person name="Harrison N.A."/>
            <person name="Donofrio N."/>
        </authorList>
    </citation>
    <scope>NUCLEOTIDE SEQUENCE [LARGE SCALE GENOMIC DNA]</scope>
    <source>
        <strain evidence="1 2">CR2-3x</strain>
    </source>
</reference>
<gene>
    <name evidence="1" type="ORF">SKUN_00929</name>
</gene>
<proteinExistence type="predicted"/>
<dbReference type="EMBL" id="CP010899">
    <property type="protein sequence ID" value="ALA97816.1"/>
    <property type="molecule type" value="Genomic_DNA"/>
</dbReference>